<dbReference type="EMBL" id="NPKJ01000048">
    <property type="protein sequence ID" value="PAQ08693.1"/>
    <property type="molecule type" value="Genomic_DNA"/>
</dbReference>
<evidence type="ECO:0000313" key="2">
    <source>
        <dbReference type="EMBL" id="PAQ08693.1"/>
    </source>
</evidence>
<dbReference type="InterPro" id="IPR037401">
    <property type="entry name" value="SnoaL-like"/>
</dbReference>
<gene>
    <name evidence="2" type="ORF">CIT26_17195</name>
</gene>
<dbReference type="SUPFAM" id="SSF54427">
    <property type="entry name" value="NTF2-like"/>
    <property type="match status" value="1"/>
</dbReference>
<evidence type="ECO:0000259" key="1">
    <source>
        <dbReference type="Pfam" id="PF12680"/>
    </source>
</evidence>
<protein>
    <recommendedName>
        <fullName evidence="1">SnoaL-like domain-containing protein</fullName>
    </recommendedName>
</protein>
<dbReference type="Gene3D" id="3.10.450.50">
    <property type="match status" value="1"/>
</dbReference>
<sequence length="120" mass="13142">MPPKTQPVNGAAIKNAIEGRDGKMLASFYADDALVRVIDRNNPPSKPREIRGRAAISTFWDDICSRAMTHKVDTTIADGDNLAFTQACAYPDGTKVFCAAMLELKDGQIARQTVVQAWDE</sequence>
<dbReference type="Proteomes" id="UP000216442">
    <property type="component" value="Unassembled WGS sequence"/>
</dbReference>
<dbReference type="Pfam" id="PF12680">
    <property type="entry name" value="SnoaL_2"/>
    <property type="match status" value="1"/>
</dbReference>
<accession>A0A271LKR1</accession>
<dbReference type="RefSeq" id="WP_095493687.1">
    <property type="nucleotide sequence ID" value="NZ_NPKJ01000048.1"/>
</dbReference>
<comment type="caution">
    <text evidence="2">The sequence shown here is derived from an EMBL/GenBank/DDBJ whole genome shotgun (WGS) entry which is preliminary data.</text>
</comment>
<proteinExistence type="predicted"/>
<evidence type="ECO:0000313" key="3">
    <source>
        <dbReference type="Proteomes" id="UP000216442"/>
    </source>
</evidence>
<name>A0A271LKR1_9HYPH</name>
<dbReference type="AlphaFoldDB" id="A0A271LKR1"/>
<keyword evidence="3" id="KW-1185">Reference proteome</keyword>
<reference evidence="2 3" key="1">
    <citation type="submission" date="2017-08" db="EMBL/GenBank/DDBJ databases">
        <title>Mesorhizobium wenxinae sp. nov., a novel rhizobial species isolated from root nodules of chickpea (Cicer arietinum L.).</title>
        <authorList>
            <person name="Zhang J."/>
        </authorList>
    </citation>
    <scope>NUCLEOTIDE SEQUENCE [LARGE SCALE GENOMIC DNA]</scope>
    <source>
        <strain evidence="2 3">SDW018</strain>
    </source>
</reference>
<organism evidence="2 3">
    <name type="scientific">Mesorhizobium temperatum</name>
    <dbReference type="NCBI Taxonomy" id="241416"/>
    <lineage>
        <taxon>Bacteria</taxon>
        <taxon>Pseudomonadati</taxon>
        <taxon>Pseudomonadota</taxon>
        <taxon>Alphaproteobacteria</taxon>
        <taxon>Hyphomicrobiales</taxon>
        <taxon>Phyllobacteriaceae</taxon>
        <taxon>Mesorhizobium</taxon>
    </lineage>
</organism>
<feature type="domain" description="SnoaL-like" evidence="1">
    <location>
        <begin position="16"/>
        <end position="111"/>
    </location>
</feature>
<dbReference type="InterPro" id="IPR032710">
    <property type="entry name" value="NTF2-like_dom_sf"/>
</dbReference>
<dbReference type="OrthoDB" id="8087138at2"/>